<comment type="caution">
    <text evidence="2">The sequence shown here is derived from an EMBL/GenBank/DDBJ whole genome shotgun (WGS) entry which is preliminary data.</text>
</comment>
<dbReference type="Proteomes" id="UP000521943">
    <property type="component" value="Unassembled WGS sequence"/>
</dbReference>
<proteinExistence type="predicted"/>
<gene>
    <name evidence="2" type="ORF">DFP72DRAFT_851304</name>
</gene>
<sequence>MWAIVDFPVNLQTTRPEETATPASRLSKHSGGRQMTLRKKLEATRCPDGGWRGDSRNPEQHALWTSGTGKAHAHDRWEKSRWKKIDYWRLLEGVDAAAQGYQIKDGTEESQARSRSRLGTMVRLRYLLSPYWIGVAVSGLGHLAAAVLKLGPASSDGALRAAKGPGAVRESHIDISFELPQTQRCRESRHQVHLINGELASAQVLYDSRSFTKHISNCAGLSNQSVSKRKTGVVLDSPFTAPGLVECCVRLRGGTRAKATTSAKVLPQDQLYATFKDASGGVVEWTEHLVSLLVHICEVYGIQRKGREWFTAAEVLGVNCHTITEGWGLGSIACKAAMGAKITHVKDTVWPSSFSLWTNVRKRSFFQVDPFSSRRCGAKAEMTTECKNGLTDDTGSIMLRCARYQPSDGTNP</sequence>
<evidence type="ECO:0000313" key="3">
    <source>
        <dbReference type="Proteomes" id="UP000521943"/>
    </source>
</evidence>
<evidence type="ECO:0000313" key="2">
    <source>
        <dbReference type="EMBL" id="KAF6750759.1"/>
    </source>
</evidence>
<dbReference type="EMBL" id="JACGCI010000054">
    <property type="protein sequence ID" value="KAF6750759.1"/>
    <property type="molecule type" value="Genomic_DNA"/>
</dbReference>
<dbReference type="AlphaFoldDB" id="A0A8H6HPG2"/>
<reference evidence="2 3" key="1">
    <citation type="submission" date="2020-07" db="EMBL/GenBank/DDBJ databases">
        <title>Comparative genomics of pyrophilous fungi reveals a link between fire events and developmental genes.</title>
        <authorList>
            <consortium name="DOE Joint Genome Institute"/>
            <person name="Steindorff A.S."/>
            <person name="Carver A."/>
            <person name="Calhoun S."/>
            <person name="Stillman K."/>
            <person name="Liu H."/>
            <person name="Lipzen A."/>
            <person name="Pangilinan J."/>
            <person name="Labutti K."/>
            <person name="Bruns T.D."/>
            <person name="Grigoriev I.V."/>
        </authorList>
    </citation>
    <scope>NUCLEOTIDE SEQUENCE [LARGE SCALE GENOMIC DNA]</scope>
    <source>
        <strain evidence="2 3">CBS 144469</strain>
    </source>
</reference>
<evidence type="ECO:0000256" key="1">
    <source>
        <dbReference type="SAM" id="MobiDB-lite"/>
    </source>
</evidence>
<name>A0A8H6HPG2_9AGAR</name>
<feature type="region of interest" description="Disordered" evidence="1">
    <location>
        <begin position="15"/>
        <end position="36"/>
    </location>
</feature>
<keyword evidence="3" id="KW-1185">Reference proteome</keyword>
<protein>
    <submittedName>
        <fullName evidence="2">Uncharacterized protein</fullName>
    </submittedName>
</protein>
<organism evidence="2 3">
    <name type="scientific">Ephemerocybe angulata</name>
    <dbReference type="NCBI Taxonomy" id="980116"/>
    <lineage>
        <taxon>Eukaryota</taxon>
        <taxon>Fungi</taxon>
        <taxon>Dikarya</taxon>
        <taxon>Basidiomycota</taxon>
        <taxon>Agaricomycotina</taxon>
        <taxon>Agaricomycetes</taxon>
        <taxon>Agaricomycetidae</taxon>
        <taxon>Agaricales</taxon>
        <taxon>Agaricineae</taxon>
        <taxon>Psathyrellaceae</taxon>
        <taxon>Ephemerocybe</taxon>
    </lineage>
</organism>
<accession>A0A8H6HPG2</accession>